<gene>
    <name evidence="4" type="ORF">EHQ30_06245</name>
</gene>
<dbReference type="GO" id="GO:0043856">
    <property type="term" value="F:anti-sigma factor antagonist activity"/>
    <property type="evidence" value="ECO:0007669"/>
    <property type="project" value="InterPro"/>
</dbReference>
<evidence type="ECO:0000313" key="5">
    <source>
        <dbReference type="Proteomes" id="UP000297891"/>
    </source>
</evidence>
<comment type="caution">
    <text evidence="4">The sequence shown here is derived from an EMBL/GenBank/DDBJ whole genome shotgun (WGS) entry which is preliminary data.</text>
</comment>
<dbReference type="InterPro" id="IPR036513">
    <property type="entry name" value="STAS_dom_sf"/>
</dbReference>
<evidence type="ECO:0000256" key="2">
    <source>
        <dbReference type="RuleBase" id="RU003749"/>
    </source>
</evidence>
<dbReference type="AlphaFoldDB" id="A0A2M9Y5K2"/>
<dbReference type="EMBL" id="RQFP01000001">
    <property type="protein sequence ID" value="TGK96209.1"/>
    <property type="molecule type" value="Genomic_DNA"/>
</dbReference>
<feature type="domain" description="STAS" evidence="3">
    <location>
        <begin position="32"/>
        <end position="130"/>
    </location>
</feature>
<dbReference type="RefSeq" id="WP_100788844.1">
    <property type="nucleotide sequence ID" value="NZ_NPDQ01000001.1"/>
</dbReference>
<organism evidence="4 5">
    <name type="scientific">Leptospira brenneri</name>
    <dbReference type="NCBI Taxonomy" id="2023182"/>
    <lineage>
        <taxon>Bacteria</taxon>
        <taxon>Pseudomonadati</taxon>
        <taxon>Spirochaetota</taxon>
        <taxon>Spirochaetia</taxon>
        <taxon>Leptospirales</taxon>
        <taxon>Leptospiraceae</taxon>
        <taxon>Leptospira</taxon>
    </lineage>
</organism>
<evidence type="ECO:0000256" key="1">
    <source>
        <dbReference type="ARBA" id="ARBA00009013"/>
    </source>
</evidence>
<dbReference type="SUPFAM" id="SSF52091">
    <property type="entry name" value="SpoIIaa-like"/>
    <property type="match status" value="1"/>
</dbReference>
<evidence type="ECO:0000259" key="3">
    <source>
        <dbReference type="PROSITE" id="PS50801"/>
    </source>
</evidence>
<name>A0A2M9Y5K2_9LEPT</name>
<dbReference type="PANTHER" id="PTHR33495:SF2">
    <property type="entry name" value="ANTI-SIGMA FACTOR ANTAGONIST TM_1081-RELATED"/>
    <property type="match status" value="1"/>
</dbReference>
<dbReference type="InterPro" id="IPR003658">
    <property type="entry name" value="Anti-sigma_ant"/>
</dbReference>
<dbReference type="OrthoDB" id="9796601at2"/>
<sequence>MIENWSDYTVESGDFKMEVLHQRFVPLAETAVYFELSGEINLYNSQIMKENLEILISKGINYIYLNFEQVSYIDSSGLGVCLGVHSRLMKQKGYIRIISPSEKVRYVLELTKLKSLLQIFPTLEQAVQAV</sequence>
<keyword evidence="5" id="KW-1185">Reference proteome</keyword>
<dbReference type="Proteomes" id="UP000297891">
    <property type="component" value="Unassembled WGS sequence"/>
</dbReference>
<dbReference type="Gene3D" id="3.30.750.24">
    <property type="entry name" value="STAS domain"/>
    <property type="match status" value="1"/>
</dbReference>
<dbReference type="CDD" id="cd07043">
    <property type="entry name" value="STAS_anti-anti-sigma_factors"/>
    <property type="match status" value="1"/>
</dbReference>
<comment type="similarity">
    <text evidence="1 2">Belongs to the anti-sigma-factor antagonist family.</text>
</comment>
<dbReference type="Pfam" id="PF01740">
    <property type="entry name" value="STAS"/>
    <property type="match status" value="1"/>
</dbReference>
<dbReference type="NCBIfam" id="TIGR00377">
    <property type="entry name" value="ant_ant_sig"/>
    <property type="match status" value="1"/>
</dbReference>
<dbReference type="InterPro" id="IPR002645">
    <property type="entry name" value="STAS_dom"/>
</dbReference>
<protein>
    <recommendedName>
        <fullName evidence="2">Anti-sigma factor antagonist</fullName>
    </recommendedName>
</protein>
<proteinExistence type="inferred from homology"/>
<reference evidence="4" key="1">
    <citation type="journal article" date="2019" name="PLoS Negl. Trop. Dis.">
        <title>Revisiting the worldwide diversity of Leptospira species in the environment.</title>
        <authorList>
            <person name="Vincent A.T."/>
            <person name="Schiettekatte O."/>
            <person name="Bourhy P."/>
            <person name="Veyrier F.J."/>
            <person name="Picardeau M."/>
        </authorList>
    </citation>
    <scope>NUCLEOTIDE SEQUENCE [LARGE SCALE GENOMIC DNA]</scope>
    <source>
        <strain evidence="4">201800277</strain>
    </source>
</reference>
<evidence type="ECO:0000313" key="4">
    <source>
        <dbReference type="EMBL" id="TGK96209.1"/>
    </source>
</evidence>
<dbReference type="PROSITE" id="PS50801">
    <property type="entry name" value="STAS"/>
    <property type="match status" value="1"/>
</dbReference>
<dbReference type="PANTHER" id="PTHR33495">
    <property type="entry name" value="ANTI-SIGMA FACTOR ANTAGONIST TM_1081-RELATED-RELATED"/>
    <property type="match status" value="1"/>
</dbReference>
<accession>A0A2M9Y5K2</accession>